<proteinExistence type="predicted"/>
<feature type="transmembrane region" description="Helical" evidence="3">
    <location>
        <begin position="463"/>
        <end position="481"/>
    </location>
</feature>
<gene>
    <name evidence="4" type="ORF">VSF3289_03199</name>
</gene>
<name>A0A1E3WJQ5_9VIBR</name>
<keyword evidence="1" id="KW-0175">Coiled coil</keyword>
<dbReference type="RefSeq" id="WP_069447388.1">
    <property type="nucleotide sequence ID" value="NZ_MDCJ01000003.1"/>
</dbReference>
<dbReference type="Proteomes" id="UP000095131">
    <property type="component" value="Unassembled WGS sequence"/>
</dbReference>
<dbReference type="PATRIC" id="fig|45658.8.peg.3144"/>
<organism evidence="4 5">
    <name type="scientific">Vibrio scophthalmi</name>
    <dbReference type="NCBI Taxonomy" id="45658"/>
    <lineage>
        <taxon>Bacteria</taxon>
        <taxon>Pseudomonadati</taxon>
        <taxon>Pseudomonadota</taxon>
        <taxon>Gammaproteobacteria</taxon>
        <taxon>Vibrionales</taxon>
        <taxon>Vibrionaceae</taxon>
        <taxon>Vibrio</taxon>
    </lineage>
</organism>
<keyword evidence="3" id="KW-0812">Transmembrane</keyword>
<protein>
    <recommendedName>
        <fullName evidence="6">Phage tail tape measure protein domain-containing protein</fullName>
    </recommendedName>
</protein>
<evidence type="ECO:0000313" key="5">
    <source>
        <dbReference type="Proteomes" id="UP000095131"/>
    </source>
</evidence>
<feature type="compositionally biased region" description="Polar residues" evidence="2">
    <location>
        <begin position="545"/>
        <end position="562"/>
    </location>
</feature>
<reference evidence="4 5" key="1">
    <citation type="submission" date="2016-08" db="EMBL/GenBank/DDBJ databases">
        <title>Genome sequencing of Vibrio scophthalmi strain FP3289, an isolated from Paralichthys olivaceus.</title>
        <authorList>
            <person name="Han H.-J."/>
        </authorList>
    </citation>
    <scope>NUCLEOTIDE SEQUENCE [LARGE SCALE GENOMIC DNA]</scope>
    <source>
        <strain evidence="4 5">FP3289</strain>
    </source>
</reference>
<sequence>MGTKLNLSVVMSIIDKAKKPLDGMASSSDYYARKIDKIQKKQKDDTAALSMLSSYQSLRKAIKDNALSLDVEQEKLQKLQEKLRTMKEPSAALTQQIVKQKEKLDSLSVGNDAYVKKLKSLGKELNRSGVNLTRVDDEVKRLTKSQKAHQKDIDKTSVKYQRLRKVLTPFTKMNQAIKLPTLESAKGMAMGSAGAFGALAGFGLIVTDTAEEVRRLAQASEDTKMPVDALQALRQQAMDAGAEAEDMDAALREMNLRWGEMKSMGSGAMNDYFKDTGNRQAYEDLKNAKNAQDAYLVLVREISAETDDAKRSFMMDEFFGGDSEKMMKVLGGGLNGYQQAMQKLQDTGGPVTQESIDSAQEFSLSFKTIKAILNSLKISALTPIMKELASSMGHFAEEMKNLESRNKLLDQLKNGVTSVFTGIKALGSGLMFLGENFKEVLAVIALVKIGFIALNAVVMANPFGLMVAGIAAVAVGVTYLLDKFGVFSFIIDGAKAAFLSFVDMIPESLIPDSWNESFKKMRAEMKATKEEFNGIQDKNTHVSVTSKMNASSTPGATNSPVSATPAPISATPMNYAPLGSQTVKSQSEVSLMIKSDKPVRVESMNSDKATDVSVNLGNMAMSF</sequence>
<feature type="region of interest" description="Disordered" evidence="2">
    <location>
        <begin position="545"/>
        <end position="565"/>
    </location>
</feature>
<keyword evidence="3" id="KW-1133">Transmembrane helix</keyword>
<feature type="coiled-coil region" evidence="1">
    <location>
        <begin position="62"/>
        <end position="89"/>
    </location>
</feature>
<dbReference type="EMBL" id="MDCJ01000003">
    <property type="protein sequence ID" value="ODS09737.1"/>
    <property type="molecule type" value="Genomic_DNA"/>
</dbReference>
<feature type="transmembrane region" description="Helical" evidence="3">
    <location>
        <begin position="440"/>
        <end position="457"/>
    </location>
</feature>
<evidence type="ECO:0000256" key="2">
    <source>
        <dbReference type="SAM" id="MobiDB-lite"/>
    </source>
</evidence>
<dbReference type="OrthoDB" id="5853981at2"/>
<keyword evidence="3" id="KW-0472">Membrane</keyword>
<comment type="caution">
    <text evidence="4">The sequence shown here is derived from an EMBL/GenBank/DDBJ whole genome shotgun (WGS) entry which is preliminary data.</text>
</comment>
<dbReference type="AlphaFoldDB" id="A0A1E3WJQ5"/>
<evidence type="ECO:0008006" key="6">
    <source>
        <dbReference type="Google" id="ProtNLM"/>
    </source>
</evidence>
<evidence type="ECO:0000256" key="1">
    <source>
        <dbReference type="SAM" id="Coils"/>
    </source>
</evidence>
<evidence type="ECO:0000256" key="3">
    <source>
        <dbReference type="SAM" id="Phobius"/>
    </source>
</evidence>
<accession>A0A1E3WJQ5</accession>
<evidence type="ECO:0000313" key="4">
    <source>
        <dbReference type="EMBL" id="ODS09737.1"/>
    </source>
</evidence>